<feature type="domain" description="FHA" evidence="2">
    <location>
        <begin position="110"/>
        <end position="171"/>
    </location>
</feature>
<dbReference type="InterPro" id="IPR000253">
    <property type="entry name" value="FHA_dom"/>
</dbReference>
<protein>
    <recommendedName>
        <fullName evidence="2">FHA domain-containing protein</fullName>
    </recommendedName>
</protein>
<feature type="compositionally biased region" description="Acidic residues" evidence="1">
    <location>
        <begin position="225"/>
        <end position="234"/>
    </location>
</feature>
<name>A0A319A2H7_9EURO</name>
<reference evidence="3 4" key="1">
    <citation type="submission" date="2016-12" db="EMBL/GenBank/DDBJ databases">
        <title>The genomes of Aspergillus section Nigri reveals drivers in fungal speciation.</title>
        <authorList>
            <consortium name="DOE Joint Genome Institute"/>
            <person name="Vesth T.C."/>
            <person name="Nybo J."/>
            <person name="Theobald S."/>
            <person name="Brandl J."/>
            <person name="Frisvad J.C."/>
            <person name="Nielsen K.F."/>
            <person name="Lyhne E.K."/>
            <person name="Kogle M.E."/>
            <person name="Kuo A."/>
            <person name="Riley R."/>
            <person name="Clum A."/>
            <person name="Nolan M."/>
            <person name="Lipzen A."/>
            <person name="Salamov A."/>
            <person name="Henrissat B."/>
            <person name="Wiebenga A."/>
            <person name="De Vries R.P."/>
            <person name="Grigoriev I.V."/>
            <person name="Mortensen U.H."/>
            <person name="Andersen M.R."/>
            <person name="Baker S.E."/>
        </authorList>
    </citation>
    <scope>NUCLEOTIDE SEQUENCE [LARGE SCALE GENOMIC DNA]</scope>
    <source>
        <strain evidence="3 4">JOP 1030-1</strain>
    </source>
</reference>
<dbReference type="SUPFAM" id="SSF49879">
    <property type="entry name" value="SMAD/FHA domain"/>
    <property type="match status" value="1"/>
</dbReference>
<sequence length="754" mass="82004">MIKILVNHQASFTHLCQLPARVSRYPFLLEESLSSPLSDFERLGRHFTWSEPQSPSFIGVDFLIDVSEHNPWTGTDMMLATEAIVHLRPLAPIDEIPCRSLKFTSDTANACIGRASKRESKNLVPTPENGLFDSRVMSRNHARLVVRVDKKLAYLRDGGSMHGTFVNGKKLPSEEDHLLNQGDIITFGTEVVRGKDTFPPLKVRFELDWLQSAQKPTPSNTFCVPDDDDNDADTDNAPVVCPAASSSDDDDSVFRSDSDDQSVVEVSSPFTSPLKKGSPKVALHSSANMLTDSDGAAYRGSEESPINLDCDNFEQPLVTPRMTPPPAVDILDEKPAEELTHMDVFVEETGIESSLDSSPEENSEWDEDDDSIEYGDEEEIHSQCSLDSDMEEDPYIFDSYKSMKASQVLGIRDLIASDPSFDFGETADQLISATEPRCNDGRVTKSSLSEPKAGLSGSSFIEHYPSQSVPHNVEASEVLPVQAPQPTNMLPLSLLCQPGHSRLLQNSLVGLQQNYLTSPLEWHAGSAYTLPIPVPPRTSYSDGPFVNESTAAGGNVLTCNIAEPAVARTPTTIPTGKDVEVKVQDAQATTVISEQAITLQSSLSPDAHSPQDPCSNVLEARPLKRKAEHIEESLTDLSHPQGSQTLDCAQSKTNLPEAQPQKLSVDQDMIVDPHTPAERTCNVESSNPLTGVEYTNTSQLPDVGTSSERPSKRAKKSSARTFASHAATAALGVAIGALGTIVTLASLPPDYFHE</sequence>
<evidence type="ECO:0000256" key="1">
    <source>
        <dbReference type="SAM" id="MobiDB-lite"/>
    </source>
</evidence>
<dbReference type="GO" id="GO:0005737">
    <property type="term" value="C:cytoplasm"/>
    <property type="evidence" value="ECO:0007669"/>
    <property type="project" value="TreeGrafter"/>
</dbReference>
<dbReference type="Proteomes" id="UP000248349">
    <property type="component" value="Unassembled WGS sequence"/>
</dbReference>
<dbReference type="GeneID" id="37077745"/>
<evidence type="ECO:0000313" key="4">
    <source>
        <dbReference type="Proteomes" id="UP000248349"/>
    </source>
</evidence>
<dbReference type="Pfam" id="PF00498">
    <property type="entry name" value="FHA"/>
    <property type="match status" value="1"/>
</dbReference>
<dbReference type="RefSeq" id="XP_025427654.1">
    <property type="nucleotide sequence ID" value="XM_025576516.1"/>
</dbReference>
<feature type="region of interest" description="Disordered" evidence="1">
    <location>
        <begin position="216"/>
        <end position="279"/>
    </location>
</feature>
<dbReference type="InterPro" id="IPR008984">
    <property type="entry name" value="SMAD_FHA_dom_sf"/>
</dbReference>
<dbReference type="PROSITE" id="PS50006">
    <property type="entry name" value="FHA_DOMAIN"/>
    <property type="match status" value="1"/>
</dbReference>
<accession>A0A319A2H7</accession>
<proteinExistence type="predicted"/>
<feature type="region of interest" description="Disordered" evidence="1">
    <location>
        <begin position="679"/>
        <end position="716"/>
    </location>
</feature>
<dbReference type="SMART" id="SM00240">
    <property type="entry name" value="FHA"/>
    <property type="match status" value="1"/>
</dbReference>
<dbReference type="EMBL" id="KZ821261">
    <property type="protein sequence ID" value="PYH41672.1"/>
    <property type="molecule type" value="Genomic_DNA"/>
</dbReference>
<gene>
    <name evidence="3" type="ORF">BP01DRAFT_368842</name>
</gene>
<keyword evidence="4" id="KW-1185">Reference proteome</keyword>
<feature type="region of interest" description="Disordered" evidence="1">
    <location>
        <begin position="350"/>
        <end position="370"/>
    </location>
</feature>
<dbReference type="PANTHER" id="PTHR15715:SF37">
    <property type="entry name" value="LD47843P"/>
    <property type="match status" value="1"/>
</dbReference>
<organism evidence="3 4">
    <name type="scientific">Aspergillus saccharolyticus JOP 1030-1</name>
    <dbReference type="NCBI Taxonomy" id="1450539"/>
    <lineage>
        <taxon>Eukaryota</taxon>
        <taxon>Fungi</taxon>
        <taxon>Dikarya</taxon>
        <taxon>Ascomycota</taxon>
        <taxon>Pezizomycotina</taxon>
        <taxon>Eurotiomycetes</taxon>
        <taxon>Eurotiomycetidae</taxon>
        <taxon>Eurotiales</taxon>
        <taxon>Aspergillaceae</taxon>
        <taxon>Aspergillus</taxon>
        <taxon>Aspergillus subgen. Circumdati</taxon>
    </lineage>
</organism>
<evidence type="ECO:0000259" key="2">
    <source>
        <dbReference type="PROSITE" id="PS50006"/>
    </source>
</evidence>
<feature type="compositionally biased region" description="Polar residues" evidence="1">
    <location>
        <begin position="682"/>
        <end position="708"/>
    </location>
</feature>
<dbReference type="OrthoDB" id="4096268at2759"/>
<dbReference type="STRING" id="1450539.A0A319A2H7"/>
<evidence type="ECO:0000313" key="3">
    <source>
        <dbReference type="EMBL" id="PYH41672.1"/>
    </source>
</evidence>
<dbReference type="AlphaFoldDB" id="A0A319A2H7"/>
<dbReference type="InterPro" id="IPR051176">
    <property type="entry name" value="Cent_Immune-Sig_Mod"/>
</dbReference>
<dbReference type="Gene3D" id="2.60.200.20">
    <property type="match status" value="1"/>
</dbReference>
<feature type="compositionally biased region" description="Acidic residues" evidence="1">
    <location>
        <begin position="358"/>
        <end position="370"/>
    </location>
</feature>
<dbReference type="PANTHER" id="PTHR15715">
    <property type="entry name" value="CENTROSOMAL PROTEIN OF 170 KDA"/>
    <property type="match status" value="1"/>
</dbReference>